<evidence type="ECO:0000256" key="5">
    <source>
        <dbReference type="SAM" id="MobiDB-lite"/>
    </source>
</evidence>
<dbReference type="Pfam" id="PF13537">
    <property type="entry name" value="GATase_7"/>
    <property type="match status" value="1"/>
</dbReference>
<dbReference type="InterPro" id="IPR051786">
    <property type="entry name" value="ASN_synthetase/amidase"/>
</dbReference>
<dbReference type="Pfam" id="PF00733">
    <property type="entry name" value="Asn_synthase"/>
    <property type="match status" value="1"/>
</dbReference>
<dbReference type="SUPFAM" id="SSF144010">
    <property type="entry name" value="CofE-like"/>
    <property type="match status" value="1"/>
</dbReference>
<dbReference type="EC" id="6.3.5.4" evidence="2"/>
<dbReference type="PANTHER" id="PTHR43284">
    <property type="entry name" value="ASPARAGINE SYNTHETASE (GLUTAMINE-HYDROLYZING)"/>
    <property type="match status" value="1"/>
</dbReference>
<comment type="pathway">
    <text evidence="1">Amino-acid biosynthesis; L-asparagine biosynthesis; L-asparagine from L-aspartate (L-Gln route): step 1/1.</text>
</comment>
<accession>A0ABW4PSD8</accession>
<dbReference type="SUPFAM" id="SSF56235">
    <property type="entry name" value="N-terminal nucleophile aminohydrolases (Ntn hydrolases)"/>
    <property type="match status" value="1"/>
</dbReference>
<evidence type="ECO:0000256" key="2">
    <source>
        <dbReference type="ARBA" id="ARBA00012737"/>
    </source>
</evidence>
<proteinExistence type="predicted"/>
<name>A0ABW4PSD8_9MICO</name>
<evidence type="ECO:0000256" key="3">
    <source>
        <dbReference type="ARBA" id="ARBA00022888"/>
    </source>
</evidence>
<dbReference type="InterPro" id="IPR001962">
    <property type="entry name" value="Asn_synthase"/>
</dbReference>
<dbReference type="InterPro" id="IPR017932">
    <property type="entry name" value="GATase_2_dom"/>
</dbReference>
<dbReference type="EMBL" id="JBHUFL010000001">
    <property type="protein sequence ID" value="MFD1833742.1"/>
    <property type="molecule type" value="Genomic_DNA"/>
</dbReference>
<dbReference type="Proteomes" id="UP001597280">
    <property type="component" value="Unassembled WGS sequence"/>
</dbReference>
<dbReference type="RefSeq" id="WP_343903392.1">
    <property type="nucleotide sequence ID" value="NZ_BAAAIS010000001.1"/>
</dbReference>
<feature type="region of interest" description="Disordered" evidence="5">
    <location>
        <begin position="849"/>
        <end position="868"/>
    </location>
</feature>
<evidence type="ECO:0000313" key="8">
    <source>
        <dbReference type="EMBL" id="MFD1833742.1"/>
    </source>
</evidence>
<dbReference type="InterPro" id="IPR029055">
    <property type="entry name" value="Ntn_hydrolases_N"/>
</dbReference>
<sequence length="868" mass="89988">MSGISGSHGSGADHDAIAARLGAALAAPAGGEAVDRSVPGGALTLVGPGIGGARSEAIGRVLLADGLTDAAAAALLDSLGDDLAGLDLTAIEQPYALALHDEATGTLLLARDGLGRAPLYWWTDAAQEHLLFASRIDALLDAGPVPARPDERTIHRFLLDGVADTDERTFVEGIHRLLPGQVLRHGPDGLSLSDAAPLAEELQGIAAAPGRPLDDAAVAEATSLLAASVRRATTAGDAIALTGDLGSLAVAAAAPEGVRAVAATRPSGSVPSAVTALHAARGRDMELITARDSQGDLLADLDELSTALGEPVPSARAHTALTLARSAREAGAGALVDGVGAEQLLPSSAAHQVSGLRRLRAGRRIGDLAQGALASRGALLGAARGALAPRAEVPTEALLANAFVASHRSERRAAPASLRAALVEEVLHGDLPVALRASRAAADHEGLRSASPLVDAGLLRLLASLDDASLLRAARDGSLLRSVLSGLAPGADLPARPEASVLDEHAWIVRHADDVRAILASESFAARPYVDARSVLAFFEDVAAHPEHHRSEQIWRLLSLELWLRAVIDPRTAAGTEEQAAPETAGEDLDPDAIDAAKADHEPNPGKRLDLVSETDGHTWRRLPLQTELVGRGDDLDAIVRERVERFAASVPAGTVPEGAPWYYVISEKIVAITQGRSWYTWEIHPRPSAKVLSRFVTRTPAGIGLGDPTTMELAIREVGLPRVLMASAAGAAGKLLRRRGVFYEVVGDNVRAIDGPTPYSAFPSNVSAKLPPKDPDVVAARLSAAIRAADIPAALRESFRGTVVMDANDIGRNVLGSDVSTPKADLEATFADNPLGQGRQRTPMAILVDRGEQPGDGTAPAPAAPRG</sequence>
<keyword evidence="3" id="KW-0061">Asparagine biosynthesis</keyword>
<dbReference type="Gene3D" id="3.40.50.620">
    <property type="entry name" value="HUPs"/>
    <property type="match status" value="1"/>
</dbReference>
<evidence type="ECO:0000256" key="1">
    <source>
        <dbReference type="ARBA" id="ARBA00005187"/>
    </source>
</evidence>
<evidence type="ECO:0000256" key="4">
    <source>
        <dbReference type="ARBA" id="ARBA00048741"/>
    </source>
</evidence>
<dbReference type="SUPFAM" id="SSF52402">
    <property type="entry name" value="Adenine nucleotide alpha hydrolases-like"/>
    <property type="match status" value="1"/>
</dbReference>
<organism evidence="8 9">
    <name type="scientific">Brachybacterium rhamnosum</name>
    <dbReference type="NCBI Taxonomy" id="173361"/>
    <lineage>
        <taxon>Bacteria</taxon>
        <taxon>Bacillati</taxon>
        <taxon>Actinomycetota</taxon>
        <taxon>Actinomycetes</taxon>
        <taxon>Micrococcales</taxon>
        <taxon>Dermabacteraceae</taxon>
        <taxon>Brachybacterium</taxon>
    </lineage>
</organism>
<dbReference type="Gene3D" id="3.60.20.10">
    <property type="entry name" value="Glutamine Phosphoribosylpyrophosphate, subunit 1, domain 1"/>
    <property type="match status" value="1"/>
</dbReference>
<feature type="domain" description="Asparagine synthetase" evidence="6">
    <location>
        <begin position="278"/>
        <end position="565"/>
    </location>
</feature>
<evidence type="ECO:0000259" key="6">
    <source>
        <dbReference type="Pfam" id="PF00733"/>
    </source>
</evidence>
<dbReference type="PANTHER" id="PTHR43284:SF1">
    <property type="entry name" value="ASPARAGINE SYNTHETASE"/>
    <property type="match status" value="1"/>
</dbReference>
<dbReference type="InterPro" id="IPR014729">
    <property type="entry name" value="Rossmann-like_a/b/a_fold"/>
</dbReference>
<reference evidence="9" key="1">
    <citation type="journal article" date="2019" name="Int. J. Syst. Evol. Microbiol.">
        <title>The Global Catalogue of Microorganisms (GCM) 10K type strain sequencing project: providing services to taxonomists for standard genome sequencing and annotation.</title>
        <authorList>
            <consortium name="The Broad Institute Genomics Platform"/>
            <consortium name="The Broad Institute Genome Sequencing Center for Infectious Disease"/>
            <person name="Wu L."/>
            <person name="Ma J."/>
        </authorList>
    </citation>
    <scope>NUCLEOTIDE SEQUENCE [LARGE SCALE GENOMIC DNA]</scope>
    <source>
        <strain evidence="9">JCM 11650</strain>
    </source>
</reference>
<keyword evidence="3" id="KW-0028">Amino-acid biosynthesis</keyword>
<gene>
    <name evidence="8" type="ORF">ACFSDA_01520</name>
</gene>
<evidence type="ECO:0000313" key="9">
    <source>
        <dbReference type="Proteomes" id="UP001597280"/>
    </source>
</evidence>
<protein>
    <recommendedName>
        <fullName evidence="2">asparagine synthase (glutamine-hydrolyzing)</fullName>
        <ecNumber evidence="2">6.3.5.4</ecNumber>
    </recommendedName>
</protein>
<comment type="caution">
    <text evidence="8">The sequence shown here is derived from an EMBL/GenBank/DDBJ whole genome shotgun (WGS) entry which is preliminary data.</text>
</comment>
<evidence type="ECO:0000259" key="7">
    <source>
        <dbReference type="Pfam" id="PF13537"/>
    </source>
</evidence>
<comment type="catalytic activity">
    <reaction evidence="4">
        <text>L-aspartate + L-glutamine + ATP + H2O = L-asparagine + L-glutamate + AMP + diphosphate + H(+)</text>
        <dbReference type="Rhea" id="RHEA:12228"/>
        <dbReference type="ChEBI" id="CHEBI:15377"/>
        <dbReference type="ChEBI" id="CHEBI:15378"/>
        <dbReference type="ChEBI" id="CHEBI:29985"/>
        <dbReference type="ChEBI" id="CHEBI:29991"/>
        <dbReference type="ChEBI" id="CHEBI:30616"/>
        <dbReference type="ChEBI" id="CHEBI:33019"/>
        <dbReference type="ChEBI" id="CHEBI:58048"/>
        <dbReference type="ChEBI" id="CHEBI:58359"/>
        <dbReference type="ChEBI" id="CHEBI:456215"/>
        <dbReference type="EC" id="6.3.5.4"/>
    </reaction>
</comment>
<feature type="domain" description="Glutamine amidotransferase type-2" evidence="7">
    <location>
        <begin position="95"/>
        <end position="140"/>
    </location>
</feature>
<keyword evidence="9" id="KW-1185">Reference proteome</keyword>